<dbReference type="OrthoDB" id="438418at2759"/>
<evidence type="ECO:0000313" key="2">
    <source>
        <dbReference type="Proteomes" id="UP000649617"/>
    </source>
</evidence>
<dbReference type="Proteomes" id="UP000649617">
    <property type="component" value="Unassembled WGS sequence"/>
</dbReference>
<evidence type="ECO:0000313" key="1">
    <source>
        <dbReference type="EMBL" id="CAE7508160.1"/>
    </source>
</evidence>
<comment type="caution">
    <text evidence="1">The sequence shown here is derived from an EMBL/GenBank/DDBJ whole genome shotgun (WGS) entry which is preliminary data.</text>
</comment>
<evidence type="ECO:0008006" key="3">
    <source>
        <dbReference type="Google" id="ProtNLM"/>
    </source>
</evidence>
<protein>
    <recommendedName>
        <fullName evidence="3">Bulb-type lectin domain-containing protein</fullName>
    </recommendedName>
</protein>
<dbReference type="Gene3D" id="2.80.10.50">
    <property type="match status" value="1"/>
</dbReference>
<keyword evidence="2" id="KW-1185">Reference proteome</keyword>
<dbReference type="EMBL" id="CAJNIZ010028446">
    <property type="protein sequence ID" value="CAE7508160.1"/>
    <property type="molecule type" value="Genomic_DNA"/>
</dbReference>
<name>A0A812T0P1_SYMPI</name>
<gene>
    <name evidence="1" type="ORF">SPIL2461_LOCUS13188</name>
</gene>
<dbReference type="CDD" id="cd00161">
    <property type="entry name" value="beta-trefoil_Ricin-like"/>
    <property type="match status" value="1"/>
</dbReference>
<dbReference type="AlphaFoldDB" id="A0A812T0P1"/>
<organism evidence="1 2">
    <name type="scientific">Symbiodinium pilosum</name>
    <name type="common">Dinoflagellate</name>
    <dbReference type="NCBI Taxonomy" id="2952"/>
    <lineage>
        <taxon>Eukaryota</taxon>
        <taxon>Sar</taxon>
        <taxon>Alveolata</taxon>
        <taxon>Dinophyceae</taxon>
        <taxon>Suessiales</taxon>
        <taxon>Symbiodiniaceae</taxon>
        <taxon>Symbiodinium</taxon>
    </lineage>
</organism>
<sequence>MWRLHEEGNNSFSLSNVVSGSRILAQSGYEGAQGFFAVADGPVYQDQKWHLMMQTDGTFVIANAKSGRRIWAQDEDLCLEGVEINTGLPTTGDPFVEAILVRLSKSGPLAGRI</sequence>
<reference evidence="1" key="1">
    <citation type="submission" date="2021-02" db="EMBL/GenBank/DDBJ databases">
        <authorList>
            <person name="Dougan E. K."/>
            <person name="Rhodes N."/>
            <person name="Thang M."/>
            <person name="Chan C."/>
        </authorList>
    </citation>
    <scope>NUCLEOTIDE SEQUENCE</scope>
</reference>
<proteinExistence type="predicted"/>
<accession>A0A812T0P1</accession>